<dbReference type="Proteomes" id="UP000064243">
    <property type="component" value="Unassembled WGS sequence"/>
</dbReference>
<feature type="region of interest" description="Disordered" evidence="3">
    <location>
        <begin position="86"/>
        <end position="118"/>
    </location>
</feature>
<protein>
    <recommendedName>
        <fullName evidence="2">UPF0125 protein ABW22_11260</fullName>
    </recommendedName>
</protein>
<dbReference type="HAMAP" id="MF_00460">
    <property type="entry name" value="UPF0125_RnfH"/>
    <property type="match status" value="1"/>
</dbReference>
<dbReference type="SUPFAM" id="SSF54285">
    <property type="entry name" value="MoaD/ThiS"/>
    <property type="match status" value="1"/>
</dbReference>
<evidence type="ECO:0000313" key="5">
    <source>
        <dbReference type="Proteomes" id="UP000064243"/>
    </source>
</evidence>
<organism evidence="4 5">
    <name type="scientific">Thiobacillus denitrificans</name>
    <dbReference type="NCBI Taxonomy" id="36861"/>
    <lineage>
        <taxon>Bacteria</taxon>
        <taxon>Pseudomonadati</taxon>
        <taxon>Pseudomonadota</taxon>
        <taxon>Betaproteobacteria</taxon>
        <taxon>Nitrosomonadales</taxon>
        <taxon>Thiobacillaceae</taxon>
        <taxon>Thiobacillus</taxon>
    </lineage>
</organism>
<keyword evidence="5" id="KW-1185">Reference proteome</keyword>
<dbReference type="OrthoDB" id="9796575at2"/>
<dbReference type="InterPro" id="IPR005346">
    <property type="entry name" value="RnfH"/>
</dbReference>
<dbReference type="InterPro" id="IPR016155">
    <property type="entry name" value="Mopterin_synth/thiamin_S_b"/>
</dbReference>
<dbReference type="Pfam" id="PF03658">
    <property type="entry name" value="Ub-RnfH"/>
    <property type="match status" value="1"/>
</dbReference>
<reference evidence="4 5" key="1">
    <citation type="journal article" date="2015" name="Appl. Environ. Microbiol.">
        <title>Aerobic and Anaerobic Thiosulfate Oxidation by a Cold-Adapted, Subglacial Chemoautotroph.</title>
        <authorList>
            <person name="Harrold Z.R."/>
            <person name="Skidmore M.L."/>
            <person name="Hamilton T.L."/>
            <person name="Desch L."/>
            <person name="Amada K."/>
            <person name="van Gelder W."/>
            <person name="Glover K."/>
            <person name="Roden E.E."/>
            <person name="Boyd E.S."/>
        </authorList>
    </citation>
    <scope>NUCLEOTIDE SEQUENCE [LARGE SCALE GENOMIC DNA]</scope>
    <source>
        <strain evidence="4 5">RG</strain>
    </source>
</reference>
<evidence type="ECO:0000256" key="2">
    <source>
        <dbReference type="HAMAP-Rule" id="MF_00460"/>
    </source>
</evidence>
<dbReference type="PATRIC" id="fig|36861.3.peg.2032"/>
<evidence type="ECO:0000313" key="4">
    <source>
        <dbReference type="EMBL" id="KVW94795.1"/>
    </source>
</evidence>
<comment type="caution">
    <text evidence="4">The sequence shown here is derived from an EMBL/GenBank/DDBJ whole genome shotgun (WGS) entry which is preliminary data.</text>
</comment>
<evidence type="ECO:0000256" key="1">
    <source>
        <dbReference type="ARBA" id="ARBA00010645"/>
    </source>
</evidence>
<dbReference type="InterPro" id="IPR037021">
    <property type="entry name" value="RnfH_sf"/>
</dbReference>
<dbReference type="RefSeq" id="WP_059756456.1">
    <property type="nucleotide sequence ID" value="NZ_LDUG01000032.1"/>
</dbReference>
<dbReference type="PANTHER" id="PTHR37483:SF1">
    <property type="entry name" value="UPF0125 PROTEIN RATB"/>
    <property type="match status" value="1"/>
</dbReference>
<dbReference type="AlphaFoldDB" id="A0A106BLR3"/>
<accession>A0A106BLR3</accession>
<dbReference type="Gene3D" id="3.10.20.280">
    <property type="entry name" value="RnfH-like"/>
    <property type="match status" value="1"/>
</dbReference>
<comment type="similarity">
    <text evidence="1 2">Belongs to the UPF0125 (RnfH) family.</text>
</comment>
<dbReference type="NCBIfam" id="NF002490">
    <property type="entry name" value="PRK01777.1"/>
    <property type="match status" value="1"/>
</dbReference>
<evidence type="ECO:0000256" key="3">
    <source>
        <dbReference type="SAM" id="MobiDB-lite"/>
    </source>
</evidence>
<feature type="compositionally biased region" description="Basic and acidic residues" evidence="3">
    <location>
        <begin position="86"/>
        <end position="96"/>
    </location>
</feature>
<dbReference type="PANTHER" id="PTHR37483">
    <property type="entry name" value="UPF0125 PROTEIN RATB"/>
    <property type="match status" value="1"/>
</dbReference>
<dbReference type="EMBL" id="LDUG01000032">
    <property type="protein sequence ID" value="KVW94795.1"/>
    <property type="molecule type" value="Genomic_DNA"/>
</dbReference>
<gene>
    <name evidence="4" type="ORF">ABW22_11260</name>
</gene>
<name>A0A106BLR3_THIDE</name>
<sequence length="118" mass="12851">MNTANINVEVIYALPTQQPLLHVQLAEGATVEDAIRASGVLDAYPEIDLAKNKVGIFSKLVKLDDPVRDRDRVEIYRPLIADPKEVRRKRAEEGKATKKGGGDAAPEKAAEVNTSEAT</sequence>
<dbReference type="STRING" id="1123392.GCA_000376425_02671"/>
<proteinExistence type="inferred from homology"/>